<dbReference type="SUPFAM" id="SSF55729">
    <property type="entry name" value="Acyl-CoA N-acyltransferases (Nat)"/>
    <property type="match status" value="1"/>
</dbReference>
<evidence type="ECO:0000313" key="3">
    <source>
        <dbReference type="EMBL" id="PZW29546.1"/>
    </source>
</evidence>
<comment type="caution">
    <text evidence="3">The sequence shown here is derived from an EMBL/GenBank/DDBJ whole genome shotgun (WGS) entry which is preliminary data.</text>
</comment>
<dbReference type="OrthoDB" id="9807582at2"/>
<dbReference type="Gene3D" id="3.40.630.30">
    <property type="match status" value="1"/>
</dbReference>
<sequence>MAEVLFSTGVPAITEAIEQNLAELLFYFGAANNATITNTHRLIAVLSDSDDAFCNAVVHSRLTPERLDEEILTVLAPFQRRNVPMIWWLMPSAAPPELGKRLARHGLRYRGEGPGMGLDLTTLPRRRLAPEGLTVELVRTPAALREWLYVSNVAYGYAREPIEQSVIDFEQRLGLGEKRPYRRYLARLYGRAVATAAIFLGAGVAGLYNVATIPQARRHGIGSYTSFVALREARKAGYCVSVLMASAAGYHVYTGLGFREYCRIRSFAWRA</sequence>
<evidence type="ECO:0000259" key="2">
    <source>
        <dbReference type="PROSITE" id="PS51186"/>
    </source>
</evidence>
<evidence type="ECO:0000313" key="4">
    <source>
        <dbReference type="Proteomes" id="UP000248806"/>
    </source>
</evidence>
<keyword evidence="1" id="KW-0472">Membrane</keyword>
<dbReference type="GO" id="GO:0016747">
    <property type="term" value="F:acyltransferase activity, transferring groups other than amino-acyl groups"/>
    <property type="evidence" value="ECO:0007669"/>
    <property type="project" value="InterPro"/>
</dbReference>
<dbReference type="CDD" id="cd04301">
    <property type="entry name" value="NAT_SF"/>
    <property type="match status" value="1"/>
</dbReference>
<keyword evidence="1" id="KW-1133">Transmembrane helix</keyword>
<reference evidence="3 4" key="1">
    <citation type="submission" date="2018-06" db="EMBL/GenBank/DDBJ databases">
        <title>Genomic Encyclopedia of Archaeal and Bacterial Type Strains, Phase II (KMG-II): from individual species to whole genera.</title>
        <authorList>
            <person name="Goeker M."/>
        </authorList>
    </citation>
    <scope>NUCLEOTIDE SEQUENCE [LARGE SCALE GENOMIC DNA]</scope>
    <source>
        <strain evidence="3 4">ATCC BAA-1881</strain>
    </source>
</reference>
<feature type="domain" description="N-acetyltransferase" evidence="2">
    <location>
        <begin position="133"/>
        <end position="271"/>
    </location>
</feature>
<dbReference type="EMBL" id="QKUF01000008">
    <property type="protein sequence ID" value="PZW29546.1"/>
    <property type="molecule type" value="Genomic_DNA"/>
</dbReference>
<dbReference type="RefSeq" id="WP_111323017.1">
    <property type="nucleotide sequence ID" value="NZ_BIFX01000001.1"/>
</dbReference>
<dbReference type="InterPro" id="IPR016181">
    <property type="entry name" value="Acyl_CoA_acyltransferase"/>
</dbReference>
<protein>
    <recommendedName>
        <fullName evidence="2">N-acetyltransferase domain-containing protein</fullName>
    </recommendedName>
</protein>
<organism evidence="3 4">
    <name type="scientific">Thermosporothrix hazakensis</name>
    <dbReference type="NCBI Taxonomy" id="644383"/>
    <lineage>
        <taxon>Bacteria</taxon>
        <taxon>Bacillati</taxon>
        <taxon>Chloroflexota</taxon>
        <taxon>Ktedonobacteria</taxon>
        <taxon>Ktedonobacterales</taxon>
        <taxon>Thermosporotrichaceae</taxon>
        <taxon>Thermosporothrix</taxon>
    </lineage>
</organism>
<dbReference type="AlphaFoldDB" id="A0A326U6F1"/>
<accession>A0A326U6F1</accession>
<dbReference type="InterPro" id="IPR000182">
    <property type="entry name" value="GNAT_dom"/>
</dbReference>
<name>A0A326U6F1_THEHA</name>
<evidence type="ECO:0000256" key="1">
    <source>
        <dbReference type="SAM" id="Phobius"/>
    </source>
</evidence>
<dbReference type="PROSITE" id="PS51186">
    <property type="entry name" value="GNAT"/>
    <property type="match status" value="1"/>
</dbReference>
<proteinExistence type="predicted"/>
<gene>
    <name evidence="3" type="ORF">EI42_02842</name>
</gene>
<keyword evidence="4" id="KW-1185">Reference proteome</keyword>
<dbReference type="Proteomes" id="UP000248806">
    <property type="component" value="Unassembled WGS sequence"/>
</dbReference>
<feature type="transmembrane region" description="Helical" evidence="1">
    <location>
        <begin position="188"/>
        <end position="208"/>
    </location>
</feature>
<keyword evidence="1" id="KW-0812">Transmembrane</keyword>